<protein>
    <submittedName>
        <fullName evidence="2">Uncharacterized protein</fullName>
    </submittedName>
</protein>
<feature type="compositionally biased region" description="Pro residues" evidence="1">
    <location>
        <begin position="7"/>
        <end position="18"/>
    </location>
</feature>
<dbReference type="EMBL" id="KV419439">
    <property type="protein sequence ID" value="KZS88183.1"/>
    <property type="molecule type" value="Genomic_DNA"/>
</dbReference>
<dbReference type="Proteomes" id="UP000076722">
    <property type="component" value="Unassembled WGS sequence"/>
</dbReference>
<feature type="compositionally biased region" description="Low complexity" evidence="1">
    <location>
        <begin position="48"/>
        <end position="64"/>
    </location>
</feature>
<sequence>MSDWSSPPTPPGTPPPPYSLHSTSVELPTLSQIGTRSGYAPRAPSECSSSSFSSSSSSSSRSFSYNRHTRSVSHSIPRQITPCPAAPSLRTVDLPTTTPTPTSPRFVHHSRAQSAPEYWNLHSSSNVNPVIFDQCVQSLNTAVLSCSALPHWRPDLANETQNLQTAFSSLLAAMQTVSALQSPEMWQRASRPLVSLHRRLMCFQSHVAVISDLSIMKAPELDRYSLERYCKKFNKVTEQLSSL</sequence>
<evidence type="ECO:0000313" key="3">
    <source>
        <dbReference type="Proteomes" id="UP000076722"/>
    </source>
</evidence>
<accession>A0A164NYX0</accession>
<feature type="region of interest" description="Disordered" evidence="1">
    <location>
        <begin position="1"/>
        <end position="107"/>
    </location>
</feature>
<proteinExistence type="predicted"/>
<reference evidence="2 3" key="1">
    <citation type="journal article" date="2016" name="Mol. Biol. Evol.">
        <title>Comparative Genomics of Early-Diverging Mushroom-Forming Fungi Provides Insights into the Origins of Lignocellulose Decay Capabilities.</title>
        <authorList>
            <person name="Nagy L.G."/>
            <person name="Riley R."/>
            <person name="Tritt A."/>
            <person name="Adam C."/>
            <person name="Daum C."/>
            <person name="Floudas D."/>
            <person name="Sun H."/>
            <person name="Yadav J.S."/>
            <person name="Pangilinan J."/>
            <person name="Larsson K.H."/>
            <person name="Matsuura K."/>
            <person name="Barry K."/>
            <person name="Labutti K."/>
            <person name="Kuo R."/>
            <person name="Ohm R.A."/>
            <person name="Bhattacharya S.S."/>
            <person name="Shirouzu T."/>
            <person name="Yoshinaga Y."/>
            <person name="Martin F.M."/>
            <person name="Grigoriev I.V."/>
            <person name="Hibbett D.S."/>
        </authorList>
    </citation>
    <scope>NUCLEOTIDE SEQUENCE [LARGE SCALE GENOMIC DNA]</scope>
    <source>
        <strain evidence="2 3">HHB9708</strain>
    </source>
</reference>
<organism evidence="2 3">
    <name type="scientific">Sistotremastrum niveocremeum HHB9708</name>
    <dbReference type="NCBI Taxonomy" id="1314777"/>
    <lineage>
        <taxon>Eukaryota</taxon>
        <taxon>Fungi</taxon>
        <taxon>Dikarya</taxon>
        <taxon>Basidiomycota</taxon>
        <taxon>Agaricomycotina</taxon>
        <taxon>Agaricomycetes</taxon>
        <taxon>Sistotremastrales</taxon>
        <taxon>Sistotremastraceae</taxon>
        <taxon>Sertulicium</taxon>
        <taxon>Sertulicium niveocremeum</taxon>
    </lineage>
</organism>
<name>A0A164NYX0_9AGAM</name>
<feature type="compositionally biased region" description="Polar residues" evidence="1">
    <location>
        <begin position="20"/>
        <end position="35"/>
    </location>
</feature>
<evidence type="ECO:0000313" key="2">
    <source>
        <dbReference type="EMBL" id="KZS88183.1"/>
    </source>
</evidence>
<dbReference type="AlphaFoldDB" id="A0A164NYX0"/>
<gene>
    <name evidence="2" type="ORF">SISNIDRAFT_490365</name>
</gene>
<keyword evidence="3" id="KW-1185">Reference proteome</keyword>
<evidence type="ECO:0000256" key="1">
    <source>
        <dbReference type="SAM" id="MobiDB-lite"/>
    </source>
</evidence>